<reference evidence="2 3" key="1">
    <citation type="journal article" date="2016" name="Nat. Commun.">
        <title>Thousands of microbial genomes shed light on interconnected biogeochemical processes in an aquifer system.</title>
        <authorList>
            <person name="Anantharaman K."/>
            <person name="Brown C.T."/>
            <person name="Hug L.A."/>
            <person name="Sharon I."/>
            <person name="Castelle C.J."/>
            <person name="Probst A.J."/>
            <person name="Thomas B.C."/>
            <person name="Singh A."/>
            <person name="Wilkins M.J."/>
            <person name="Karaoz U."/>
            <person name="Brodie E.L."/>
            <person name="Williams K.H."/>
            <person name="Hubbard S.S."/>
            <person name="Banfield J.F."/>
        </authorList>
    </citation>
    <scope>NUCLEOTIDE SEQUENCE [LARGE SCALE GENOMIC DNA]</scope>
</reference>
<dbReference type="Proteomes" id="UP000178558">
    <property type="component" value="Unassembled WGS sequence"/>
</dbReference>
<dbReference type="EMBL" id="MGAQ01000010">
    <property type="protein sequence ID" value="OGK50968.1"/>
    <property type="molecule type" value="Genomic_DNA"/>
</dbReference>
<protein>
    <recommendedName>
        <fullName evidence="4">Cupin 2 conserved barrel domain-containing protein</fullName>
    </recommendedName>
</protein>
<evidence type="ECO:0000313" key="2">
    <source>
        <dbReference type="EMBL" id="OGK50968.1"/>
    </source>
</evidence>
<dbReference type="AlphaFoldDB" id="A0A1F7J5V5"/>
<name>A0A1F7J5V5_9BACT</name>
<evidence type="ECO:0000256" key="1">
    <source>
        <dbReference type="SAM" id="MobiDB-lite"/>
    </source>
</evidence>
<sequence length="79" mass="8939">MVDAPERPRPPQARKIPREQTEHFDREGFSGDIYVKEDDGVGYNALGVDVHGAHPLKEIKSGTRSYLVMEGTGNFHFKR</sequence>
<evidence type="ECO:0000313" key="3">
    <source>
        <dbReference type="Proteomes" id="UP000178558"/>
    </source>
</evidence>
<proteinExistence type="predicted"/>
<comment type="caution">
    <text evidence="2">The sequence shown here is derived from an EMBL/GenBank/DDBJ whole genome shotgun (WGS) entry which is preliminary data.</text>
</comment>
<gene>
    <name evidence="2" type="ORF">A3B50_01695</name>
</gene>
<organism evidence="2 3">
    <name type="scientific">Candidatus Roizmanbacteria bacterium RIFCSPLOWO2_01_FULL_40_42</name>
    <dbReference type="NCBI Taxonomy" id="1802066"/>
    <lineage>
        <taxon>Bacteria</taxon>
        <taxon>Candidatus Roizmaniibacteriota</taxon>
    </lineage>
</organism>
<feature type="compositionally biased region" description="Basic and acidic residues" evidence="1">
    <location>
        <begin position="16"/>
        <end position="29"/>
    </location>
</feature>
<accession>A0A1F7J5V5</accession>
<evidence type="ECO:0008006" key="4">
    <source>
        <dbReference type="Google" id="ProtNLM"/>
    </source>
</evidence>
<feature type="region of interest" description="Disordered" evidence="1">
    <location>
        <begin position="1"/>
        <end position="29"/>
    </location>
</feature>